<keyword evidence="3" id="KW-0677">Repeat</keyword>
<proteinExistence type="predicted"/>
<evidence type="ECO:0000256" key="2">
    <source>
        <dbReference type="ARBA" id="ARBA00022723"/>
    </source>
</evidence>
<dbReference type="SMART" id="SM00320">
    <property type="entry name" value="WD40"/>
    <property type="match status" value="7"/>
</dbReference>
<dbReference type="InterPro" id="IPR001487">
    <property type="entry name" value="Bromodomain"/>
</dbReference>
<keyword evidence="6 7" id="KW-0103">Bromodomain</keyword>
<dbReference type="PROSITE" id="PS50082">
    <property type="entry name" value="WD_REPEATS_2"/>
    <property type="match status" value="2"/>
</dbReference>
<dbReference type="SMART" id="SM00249">
    <property type="entry name" value="PHD"/>
    <property type="match status" value="1"/>
</dbReference>
<evidence type="ECO:0000256" key="6">
    <source>
        <dbReference type="ARBA" id="ARBA00023117"/>
    </source>
</evidence>
<dbReference type="SUPFAM" id="SSF75011">
    <property type="entry name" value="3-carboxy-cis,cis-mucoante lactonizing enzyme"/>
    <property type="match status" value="1"/>
</dbReference>
<feature type="compositionally biased region" description="Basic and acidic residues" evidence="9">
    <location>
        <begin position="1639"/>
        <end position="1648"/>
    </location>
</feature>
<keyword evidence="2" id="KW-0479">Metal-binding</keyword>
<dbReference type="OMA" id="CKRCELA"/>
<dbReference type="Pfam" id="PF00400">
    <property type="entry name" value="WD40"/>
    <property type="match status" value="3"/>
</dbReference>
<evidence type="ECO:0000256" key="9">
    <source>
        <dbReference type="SAM" id="MobiDB-lite"/>
    </source>
</evidence>
<evidence type="ECO:0000259" key="10">
    <source>
        <dbReference type="PROSITE" id="PS50014"/>
    </source>
</evidence>
<dbReference type="EMBL" id="CCKQ01005381">
    <property type="protein sequence ID" value="CDW76602.1"/>
    <property type="molecule type" value="Genomic_DNA"/>
</dbReference>
<keyword evidence="5" id="KW-0862">Zinc</keyword>
<feature type="compositionally biased region" description="Acidic residues" evidence="9">
    <location>
        <begin position="1016"/>
        <end position="1027"/>
    </location>
</feature>
<feature type="compositionally biased region" description="Basic and acidic residues" evidence="9">
    <location>
        <begin position="990"/>
        <end position="1014"/>
    </location>
</feature>
<dbReference type="GO" id="GO:0005634">
    <property type="term" value="C:nucleus"/>
    <property type="evidence" value="ECO:0007669"/>
    <property type="project" value="TreeGrafter"/>
</dbReference>
<feature type="domain" description="Bromo" evidence="10">
    <location>
        <begin position="1497"/>
        <end position="1567"/>
    </location>
</feature>
<sequence length="1828" mass="214643">MLPLSLRETSEEAAKRQANFICLRFLEDKVPKTLFEEVVKTVIDILSLFLQVSDKLELPQRIDWKGDSRPLNFEEVKLNFSQIDQNFITKILQNQTEGVAKQVSKKDASLNVRIQYQPKFPAIRESKQYLVMPKLRRASKLQFIVYFLTRLVTSSQVELMMGKYSFITFYRIIKIWDKETMNLQGSLHSHNEVITDMDISKCNRYLATSSKDGKLIIWDWKNCLKVDEIAAHDSTINNIKFFQVKIKNQNQQTKESEKIQILATCSEDGTIKIYDELGFLNNLNQGVIEQAQKRTRRNDSAANKKERYFQCLTPDDFRPVQGNRNKKIDSININQNGLVAAGTSSGEIYMWKLDIVKFRQQHQKAFQWLGSSKKHIKTVHFCEFSPNGRFLFTGSVDGTAKIWNIEQEKGKKITDQQLLLTDSRLLVTMEEKRIFGSKDKHIFFQNRHGDQVSMAEYRQQKSNWQCDCIAWSVHGRYAICALSGKIDLDNQSHDQSFIKIWDSYTNTIIEDIGEKNGLKLMNFSFVLAPHPTIEEVFLSGSDGGLICLWDIKQRRLIKSFKEYGVYTYEKYTMNDPFDGKFSPDGSCFVIGSEMGTISLFSCEGAPYKYYATRVEQFYHYDDQRHIANIYYDQNEEPQICSYNLIPYEAQPPSSMIGKFKNFRHLNHEEYDRNFILRQGICIEEEQFIQSQIEEGLRNNFFNNNEDLLQMINGQYEDDQILRGRLNSQLSNISAADNVQQASQDDIEILRNVNRQAQQNRGRGRRRNQVEGRSQRPINNQQRYEIQNQLNARINTNIDPDNSFYDRDSDENFEIEEDVQSEEEEEYGNEDSEDYHTRNERDNNHQRILTRRELQAAANNRSGGRNLQRMNGHQNQQQSRSQRLQRRNQRMNQLEEDKDDVNQNQGRSKRRRRAVVKSDDSSQCDISEDEDYDMSDDNDAIKPRRKLKKIIREESQQNESMSDITNYEESDDEINVGVRTRNARKGSKNPKQSEQEKREIKRNLRSRENRKKCDGMDSSEDDFMDYEEEKLLKNNSDGQKPGSQGKKSKRVIKEDSDSDNIDQEVIIPTDLGKKQKGDEDYEYQPNHPINQIQLQEQMIQQRKCELCKRTDPPIIGPFLKVNKYKQNEHPIFFHKDCIEVSSVSFFNRQKQKWMNIGKALDIFNKRPSMCRRCQTIGATIKCQSCDKTYHGFLCSQLYMIFTGAENYQCFECRNRENYSQFNGKELIEKSEFKILKRQMKRDYLLLSKQPIEFYLPQVNDQVYYFFQGHEKFISQYNCFFYSGNEKTLTVQYPWKQYLELEKPTLCKILRISYFFPSKNVLYLLKRYGKSSNIIQEPQIVMRLELQIVGQPDSTFDIDYFPNQLSEFLVLKRLYENSLFLYHGLMNQQKFIGETFKTRLKNFNKVKIVGIQEKEQLLDPTGWESIQYKHVDNYSLRERGRRGQRRQSFDEEPAENMNFWELILSLEFEENLDYQGLVSSFNDEEIQSIISIISEYVERKKEQTLPFMERVPEKIAPDYRQHVSAEMYISLVLERLLNKYYRTQEQLFNDLELISFNARIYNGEDNPLFKDAKKMVEGIKSEIRKSIILHSEDTKQQKIEEQKGLLFGQKPIGKLTAPVMRNNGGSNQLTTMDQFKMQMKQQEKDEELKNDNSNNNSYNNHVLIQQLPQSRSSRRNRENNADNMQMIQSSINQIPAIQNNLIEIKQQEMSDHSDMKVTPNAKITINAGAQNHDSSGSNRRLNRNQIGDQRDFELDYENKQNNQFATGEKIILKTNYANDGSDNLGSLGKRTRSGRQTRQVKNSLNEDEGDKEFEKLISGEQINSKRIRQN</sequence>
<dbReference type="InterPro" id="IPR001680">
    <property type="entry name" value="WD40_rpt"/>
</dbReference>
<dbReference type="InterPro" id="IPR052060">
    <property type="entry name" value="Bromo_WD_repeat"/>
</dbReference>
<evidence type="ECO:0000256" key="5">
    <source>
        <dbReference type="ARBA" id="ARBA00022833"/>
    </source>
</evidence>
<dbReference type="GO" id="GO:0008270">
    <property type="term" value="F:zinc ion binding"/>
    <property type="evidence" value="ECO:0007669"/>
    <property type="project" value="UniProtKB-KW"/>
</dbReference>
<feature type="compositionally biased region" description="Acidic residues" evidence="9">
    <location>
        <begin position="925"/>
        <end position="937"/>
    </location>
</feature>
<feature type="region of interest" description="Disordered" evidence="9">
    <location>
        <begin position="858"/>
        <end position="1077"/>
    </location>
</feature>
<feature type="repeat" description="WD" evidence="8">
    <location>
        <begin position="372"/>
        <end position="413"/>
    </location>
</feature>
<feature type="region of interest" description="Disordered" evidence="9">
    <location>
        <begin position="755"/>
        <end position="846"/>
    </location>
</feature>
<evidence type="ECO:0000256" key="3">
    <source>
        <dbReference type="ARBA" id="ARBA00022737"/>
    </source>
</evidence>
<name>A0A078A359_STYLE</name>
<dbReference type="GO" id="GO:0007010">
    <property type="term" value="P:cytoskeleton organization"/>
    <property type="evidence" value="ECO:0007669"/>
    <property type="project" value="TreeGrafter"/>
</dbReference>
<evidence type="ECO:0000313" key="12">
    <source>
        <dbReference type="Proteomes" id="UP000039865"/>
    </source>
</evidence>
<dbReference type="PROSITE" id="PS00633">
    <property type="entry name" value="BROMODOMAIN_1"/>
    <property type="match status" value="1"/>
</dbReference>
<feature type="compositionally biased region" description="Polar residues" evidence="9">
    <location>
        <begin position="858"/>
        <end position="872"/>
    </location>
</feature>
<evidence type="ECO:0000256" key="8">
    <source>
        <dbReference type="PROSITE-ProRule" id="PRU00221"/>
    </source>
</evidence>
<dbReference type="Pfam" id="PF00439">
    <property type="entry name" value="Bromodomain"/>
    <property type="match status" value="1"/>
</dbReference>
<dbReference type="PROSITE" id="PS50294">
    <property type="entry name" value="WD_REPEATS_REGION"/>
    <property type="match status" value="2"/>
</dbReference>
<gene>
    <name evidence="11" type="primary">Contig19005.g916</name>
    <name evidence="11" type="ORF">STYLEM_5563</name>
</gene>
<organism evidence="11 12">
    <name type="scientific">Stylonychia lemnae</name>
    <name type="common">Ciliate</name>
    <dbReference type="NCBI Taxonomy" id="5949"/>
    <lineage>
        <taxon>Eukaryota</taxon>
        <taxon>Sar</taxon>
        <taxon>Alveolata</taxon>
        <taxon>Ciliophora</taxon>
        <taxon>Intramacronucleata</taxon>
        <taxon>Spirotrichea</taxon>
        <taxon>Stichotrichia</taxon>
        <taxon>Sporadotrichida</taxon>
        <taxon>Oxytrichidae</taxon>
        <taxon>Stylonychinae</taxon>
        <taxon>Stylonychia</taxon>
    </lineage>
</organism>
<dbReference type="Proteomes" id="UP000039865">
    <property type="component" value="Unassembled WGS sequence"/>
</dbReference>
<feature type="compositionally biased region" description="Polar residues" evidence="9">
    <location>
        <begin position="775"/>
        <end position="799"/>
    </location>
</feature>
<dbReference type="InParanoid" id="A0A078A359"/>
<dbReference type="PROSITE" id="PS50014">
    <property type="entry name" value="BROMODOMAIN_2"/>
    <property type="match status" value="1"/>
</dbReference>
<dbReference type="OrthoDB" id="538223at2759"/>
<feature type="region of interest" description="Disordered" evidence="9">
    <location>
        <begin position="1775"/>
        <end position="1805"/>
    </location>
</feature>
<dbReference type="PANTHER" id="PTHR16266:SF17">
    <property type="entry name" value="BRWD3"/>
    <property type="match status" value="1"/>
</dbReference>
<feature type="compositionally biased region" description="Acidic residues" evidence="9">
    <location>
        <begin position="807"/>
        <end position="832"/>
    </location>
</feature>
<dbReference type="Gene3D" id="1.20.920.10">
    <property type="entry name" value="Bromodomain-like"/>
    <property type="match status" value="1"/>
</dbReference>
<dbReference type="GO" id="GO:0008360">
    <property type="term" value="P:regulation of cell shape"/>
    <property type="evidence" value="ECO:0007669"/>
    <property type="project" value="TreeGrafter"/>
</dbReference>
<evidence type="ECO:0000313" key="11">
    <source>
        <dbReference type="EMBL" id="CDW76602.1"/>
    </source>
</evidence>
<dbReference type="InterPro" id="IPR015943">
    <property type="entry name" value="WD40/YVTN_repeat-like_dom_sf"/>
</dbReference>
<dbReference type="InterPro" id="IPR013083">
    <property type="entry name" value="Znf_RING/FYVE/PHD"/>
</dbReference>
<reference evidence="11 12" key="1">
    <citation type="submission" date="2014-06" db="EMBL/GenBank/DDBJ databases">
        <authorList>
            <person name="Swart Estienne"/>
        </authorList>
    </citation>
    <scope>NUCLEOTIDE SEQUENCE [LARGE SCALE GENOMIC DNA]</scope>
    <source>
        <strain evidence="11 12">130c</strain>
    </source>
</reference>
<dbReference type="SUPFAM" id="SSF47370">
    <property type="entry name" value="Bromodomain"/>
    <property type="match status" value="1"/>
</dbReference>
<dbReference type="GO" id="GO:0006357">
    <property type="term" value="P:regulation of transcription by RNA polymerase II"/>
    <property type="evidence" value="ECO:0007669"/>
    <property type="project" value="TreeGrafter"/>
</dbReference>
<protein>
    <recommendedName>
        <fullName evidence="10">Bromo domain-containing protein</fullName>
    </recommendedName>
</protein>
<dbReference type="InterPro" id="IPR001965">
    <property type="entry name" value="Znf_PHD"/>
</dbReference>
<keyword evidence="4" id="KW-0863">Zinc-finger</keyword>
<dbReference type="InterPro" id="IPR018359">
    <property type="entry name" value="Bromodomain_CS"/>
</dbReference>
<evidence type="ECO:0000256" key="4">
    <source>
        <dbReference type="ARBA" id="ARBA00022771"/>
    </source>
</evidence>
<dbReference type="Gene3D" id="2.130.10.10">
    <property type="entry name" value="YVTN repeat-like/Quinoprotein amine dehydrogenase"/>
    <property type="match status" value="2"/>
</dbReference>
<dbReference type="SUPFAM" id="SSF50978">
    <property type="entry name" value="WD40 repeat-like"/>
    <property type="match status" value="1"/>
</dbReference>
<keyword evidence="12" id="KW-1185">Reference proteome</keyword>
<dbReference type="Gene3D" id="3.30.40.10">
    <property type="entry name" value="Zinc/RING finger domain, C3HC4 (zinc finger)"/>
    <property type="match status" value="1"/>
</dbReference>
<feature type="compositionally biased region" description="Basic and acidic residues" evidence="9">
    <location>
        <begin position="833"/>
        <end position="846"/>
    </location>
</feature>
<evidence type="ECO:0000256" key="7">
    <source>
        <dbReference type="PROSITE-ProRule" id="PRU00035"/>
    </source>
</evidence>
<dbReference type="InterPro" id="IPR036427">
    <property type="entry name" value="Bromodomain-like_sf"/>
</dbReference>
<feature type="repeat" description="WD" evidence="8">
    <location>
        <begin position="187"/>
        <end position="219"/>
    </location>
</feature>
<keyword evidence="1 8" id="KW-0853">WD repeat</keyword>
<dbReference type="InterPro" id="IPR036322">
    <property type="entry name" value="WD40_repeat_dom_sf"/>
</dbReference>
<accession>A0A078A359</accession>
<feature type="region of interest" description="Disordered" evidence="9">
    <location>
        <begin position="1636"/>
        <end position="1656"/>
    </location>
</feature>
<evidence type="ECO:0000256" key="1">
    <source>
        <dbReference type="ARBA" id="ARBA00022574"/>
    </source>
</evidence>
<dbReference type="CDD" id="cd04369">
    <property type="entry name" value="Bromodomain"/>
    <property type="match status" value="1"/>
</dbReference>
<dbReference type="PROSITE" id="PS00678">
    <property type="entry name" value="WD_REPEATS_1"/>
    <property type="match status" value="1"/>
</dbReference>
<dbReference type="InterPro" id="IPR019775">
    <property type="entry name" value="WD40_repeat_CS"/>
</dbReference>
<dbReference type="InterPro" id="IPR011011">
    <property type="entry name" value="Znf_FYVE_PHD"/>
</dbReference>
<dbReference type="SMART" id="SM00297">
    <property type="entry name" value="BROMO"/>
    <property type="match status" value="1"/>
</dbReference>
<dbReference type="PANTHER" id="PTHR16266">
    <property type="entry name" value="WD REPEAT DOMAIN 9"/>
    <property type="match status" value="1"/>
</dbReference>
<dbReference type="SUPFAM" id="SSF57903">
    <property type="entry name" value="FYVE/PHD zinc finger"/>
    <property type="match status" value="1"/>
</dbReference>